<dbReference type="OrthoDB" id="1713558at2759"/>
<evidence type="ECO:0000259" key="6">
    <source>
        <dbReference type="PROSITE" id="PS50250"/>
    </source>
</evidence>
<dbReference type="PANTHER" id="PTHR10758">
    <property type="entry name" value="26S PROTEASOME NON-ATPASE REGULATORY SUBUNIT 3/COP9 SIGNALOSOME COMPLEX SUBUNIT 3"/>
    <property type="match status" value="1"/>
</dbReference>
<dbReference type="InterPro" id="IPR000717">
    <property type="entry name" value="PCI_dom"/>
</dbReference>
<organism evidence="7 8">
    <name type="scientific">Castanea mollissima</name>
    <name type="common">Chinese chestnut</name>
    <dbReference type="NCBI Taxonomy" id="60419"/>
    <lineage>
        <taxon>Eukaryota</taxon>
        <taxon>Viridiplantae</taxon>
        <taxon>Streptophyta</taxon>
        <taxon>Embryophyta</taxon>
        <taxon>Tracheophyta</taxon>
        <taxon>Spermatophyta</taxon>
        <taxon>Magnoliopsida</taxon>
        <taxon>eudicotyledons</taxon>
        <taxon>Gunneridae</taxon>
        <taxon>Pentapetalae</taxon>
        <taxon>rosids</taxon>
        <taxon>fabids</taxon>
        <taxon>Fagales</taxon>
        <taxon>Fagaceae</taxon>
        <taxon>Castanea</taxon>
    </lineage>
</organism>
<evidence type="ECO:0000313" key="7">
    <source>
        <dbReference type="EMBL" id="KAF3970924.1"/>
    </source>
</evidence>
<evidence type="ECO:0000256" key="4">
    <source>
        <dbReference type="ARBA" id="ARBA00065984"/>
    </source>
</evidence>
<evidence type="ECO:0000313" key="8">
    <source>
        <dbReference type="Proteomes" id="UP000737018"/>
    </source>
</evidence>
<dbReference type="InterPro" id="IPR057985">
    <property type="entry name" value="TPR_PSMD3_N"/>
</dbReference>
<dbReference type="Pfam" id="PF25573">
    <property type="entry name" value="TPR_PSMD3_N"/>
    <property type="match status" value="1"/>
</dbReference>
<evidence type="ECO:0000256" key="3">
    <source>
        <dbReference type="ARBA" id="ARBA00057191"/>
    </source>
</evidence>
<feature type="compositionally biased region" description="Basic and acidic residues" evidence="5">
    <location>
        <begin position="471"/>
        <end position="496"/>
    </location>
</feature>
<feature type="region of interest" description="Disordered" evidence="5">
    <location>
        <begin position="469"/>
        <end position="503"/>
    </location>
</feature>
<dbReference type="SUPFAM" id="SSF46785">
    <property type="entry name" value="Winged helix' DNA-binding domain"/>
    <property type="match status" value="1"/>
</dbReference>
<accession>A0A8J4RQK2</accession>
<keyword evidence="2" id="KW-0647">Proteasome</keyword>
<dbReference type="EMBL" id="JRKL02000484">
    <property type="protein sequence ID" value="KAF3970924.1"/>
    <property type="molecule type" value="Genomic_DNA"/>
</dbReference>
<dbReference type="GO" id="GO:0006511">
    <property type="term" value="P:ubiquitin-dependent protein catabolic process"/>
    <property type="evidence" value="ECO:0007669"/>
    <property type="project" value="TreeGrafter"/>
</dbReference>
<dbReference type="Pfam" id="PF01399">
    <property type="entry name" value="PCI"/>
    <property type="match status" value="1"/>
</dbReference>
<dbReference type="GO" id="GO:0008541">
    <property type="term" value="C:proteasome regulatory particle, lid subcomplex"/>
    <property type="evidence" value="ECO:0007669"/>
    <property type="project" value="TreeGrafter"/>
</dbReference>
<gene>
    <name evidence="7" type="ORF">CMV_005414</name>
</gene>
<dbReference type="SMART" id="SM00088">
    <property type="entry name" value="PINT"/>
    <property type="match status" value="1"/>
</dbReference>
<dbReference type="InterPro" id="IPR013586">
    <property type="entry name" value="PSMD3_C"/>
</dbReference>
<dbReference type="Gene3D" id="1.25.40.570">
    <property type="match status" value="1"/>
</dbReference>
<dbReference type="AlphaFoldDB" id="A0A8J4RQK2"/>
<proteinExistence type="inferred from homology"/>
<dbReference type="InterPro" id="IPR036390">
    <property type="entry name" value="WH_DNA-bd_sf"/>
</dbReference>
<evidence type="ECO:0000256" key="2">
    <source>
        <dbReference type="ARBA" id="ARBA00022942"/>
    </source>
</evidence>
<protein>
    <recommendedName>
        <fullName evidence="6">PCI domain-containing protein</fullName>
    </recommendedName>
</protein>
<sequence length="503" mass="57795">MNLTSQLYFSSFFKMTQDVEMKEKDHTTPSHSVTTVVPSTFQNLKEIASLIETGSYTKEVRRIGRAVRLTISLRRKLTASVLSAFLDFALVPGSEAHTRLSVYLPKQDDHEMEIDTATSVSQASGKHLLPELEIYCYLLLLLFLIDQKKYNEAKACSSASIARLKNVNRRTVDVIASRLYFYYSYSYELTGELAEIRGNLLALHRIATLRHDELGQETLLNLLLRNYLHYNLYDQAEKLRSKAPRFEAHSNQQFCRYLFYLGKIRTIQLEYTDAKESLLQAARKAPLAARGFRIQCNKWAVLVRLLLGEIPERTIFMQKGMENALKPYFELTNAVRIGDLELFRNVAEKFADTFNADRTHNLIVRLRHNVIRTGLRNINISYSRISLADVAKKLRLNSQNPIADAESIVSKAIHDGAIDATLDHTNGWMVSKETGDIYSTNEPQIAFNSRIAFCLNMHNEAVRALRYPPNTHKEKESAEKRRERHQQEQELAKHIAEEDDDDF</sequence>
<dbReference type="Pfam" id="PF08375">
    <property type="entry name" value="Rpn3_C"/>
    <property type="match status" value="1"/>
</dbReference>
<reference evidence="7" key="1">
    <citation type="submission" date="2020-03" db="EMBL/GenBank/DDBJ databases">
        <title>Castanea mollissima Vanexum genome sequencing.</title>
        <authorList>
            <person name="Staton M."/>
        </authorList>
    </citation>
    <scope>NUCLEOTIDE SEQUENCE</scope>
    <source>
        <tissue evidence="7">Leaf</tissue>
    </source>
</reference>
<dbReference type="InterPro" id="IPR050756">
    <property type="entry name" value="CSN3"/>
</dbReference>
<evidence type="ECO:0000256" key="1">
    <source>
        <dbReference type="ARBA" id="ARBA00007912"/>
    </source>
</evidence>
<dbReference type="PROSITE" id="PS50250">
    <property type="entry name" value="PCI"/>
    <property type="match status" value="1"/>
</dbReference>
<dbReference type="Proteomes" id="UP000737018">
    <property type="component" value="Unassembled WGS sequence"/>
</dbReference>
<dbReference type="GO" id="GO:0030234">
    <property type="term" value="F:enzyme regulator activity"/>
    <property type="evidence" value="ECO:0007669"/>
    <property type="project" value="InterPro"/>
</dbReference>
<comment type="caution">
    <text evidence="7">The sequence shown here is derived from an EMBL/GenBank/DDBJ whole genome shotgun (WGS) entry which is preliminary data.</text>
</comment>
<comment type="subunit">
    <text evidence="4">Component of the 19S regulatory particle (RP/PA700) lid subcomplex of the 26S proteasome. The 26S proteasome is composed of a core protease (CP), known as the 20S proteasome, capped at one or both ends by the 19S regulatory particle (RP/PA700). The RP/PA700 complex is composed of at least 17 different subunits in two subcomplexes, the base and the lid, which form the portions proximal and distal to the 20S proteolytic core, respectively. Interacts with UCH1 and UCH2.</text>
</comment>
<comment type="function">
    <text evidence="3">Acts as a regulatory subunit of the 26 proteasome which is involved in the ATP-dependent degradation of ubiquitinated proteins.</text>
</comment>
<keyword evidence="8" id="KW-1185">Reference proteome</keyword>
<comment type="similarity">
    <text evidence="1">Belongs to the proteasome subunit S3 family.</text>
</comment>
<evidence type="ECO:0000256" key="5">
    <source>
        <dbReference type="SAM" id="MobiDB-lite"/>
    </source>
</evidence>
<dbReference type="SMART" id="SM00753">
    <property type="entry name" value="PAM"/>
    <property type="match status" value="1"/>
</dbReference>
<dbReference type="FunFam" id="1.25.40.570:FF:000017">
    <property type="entry name" value="26S proteasome non-ATPase regulatory subunit 3"/>
    <property type="match status" value="1"/>
</dbReference>
<feature type="domain" description="PCI" evidence="6">
    <location>
        <begin position="255"/>
        <end position="436"/>
    </location>
</feature>
<name>A0A8J4RQK2_9ROSI</name>
<dbReference type="PANTHER" id="PTHR10758:SF2">
    <property type="entry name" value="26S PROTEASOME NON-ATPASE REGULATORY SUBUNIT 3"/>
    <property type="match status" value="1"/>
</dbReference>
<dbReference type="GO" id="GO:0042176">
    <property type="term" value="P:regulation of protein catabolic process"/>
    <property type="evidence" value="ECO:0007669"/>
    <property type="project" value="InterPro"/>
</dbReference>